<dbReference type="Gene3D" id="3.30.160.60">
    <property type="entry name" value="Classic Zinc Finger"/>
    <property type="match status" value="1"/>
</dbReference>
<dbReference type="InterPro" id="IPR013087">
    <property type="entry name" value="Znf_C2H2_type"/>
</dbReference>
<dbReference type="InterPro" id="IPR036236">
    <property type="entry name" value="Znf_C2H2_sf"/>
</dbReference>
<organism evidence="2 3">
    <name type="scientific">Tigriopus californicus</name>
    <name type="common">Marine copepod</name>
    <dbReference type="NCBI Taxonomy" id="6832"/>
    <lineage>
        <taxon>Eukaryota</taxon>
        <taxon>Metazoa</taxon>
        <taxon>Ecdysozoa</taxon>
        <taxon>Arthropoda</taxon>
        <taxon>Crustacea</taxon>
        <taxon>Multicrustacea</taxon>
        <taxon>Hexanauplia</taxon>
        <taxon>Copepoda</taxon>
        <taxon>Harpacticoida</taxon>
        <taxon>Harpacticidae</taxon>
        <taxon>Tigriopus</taxon>
    </lineage>
</organism>
<comment type="caution">
    <text evidence="2">The sequence shown here is derived from an EMBL/GenBank/DDBJ whole genome shotgun (WGS) entry which is preliminary data.</text>
</comment>
<evidence type="ECO:0000313" key="2">
    <source>
        <dbReference type="EMBL" id="TRY61251.1"/>
    </source>
</evidence>
<reference evidence="2 3" key="1">
    <citation type="journal article" date="2018" name="Nat. Ecol. Evol.">
        <title>Genomic signatures of mitonuclear coevolution across populations of Tigriopus californicus.</title>
        <authorList>
            <person name="Barreto F.S."/>
            <person name="Watson E.T."/>
            <person name="Lima T.G."/>
            <person name="Willett C.S."/>
            <person name="Edmands S."/>
            <person name="Li W."/>
            <person name="Burton R.S."/>
        </authorList>
    </citation>
    <scope>NUCLEOTIDE SEQUENCE [LARGE SCALE GENOMIC DNA]</scope>
    <source>
        <strain evidence="2 3">San Diego</strain>
    </source>
</reference>
<dbReference type="Proteomes" id="UP000318571">
    <property type="component" value="Chromosome 8"/>
</dbReference>
<dbReference type="AlphaFoldDB" id="A0A553N740"/>
<evidence type="ECO:0000259" key="1">
    <source>
        <dbReference type="PROSITE" id="PS00028"/>
    </source>
</evidence>
<name>A0A553N740_TIGCA</name>
<dbReference type="PROSITE" id="PS00028">
    <property type="entry name" value="ZINC_FINGER_C2H2_1"/>
    <property type="match status" value="1"/>
</dbReference>
<dbReference type="SUPFAM" id="SSF57667">
    <property type="entry name" value="beta-beta-alpha zinc fingers"/>
    <property type="match status" value="1"/>
</dbReference>
<gene>
    <name evidence="2" type="ORF">TCAL_16335</name>
</gene>
<protein>
    <recommendedName>
        <fullName evidence="1">C2H2-type domain-containing protein</fullName>
    </recommendedName>
</protein>
<dbReference type="EMBL" id="VCGU01000459">
    <property type="protein sequence ID" value="TRY61251.1"/>
    <property type="molecule type" value="Genomic_DNA"/>
</dbReference>
<dbReference type="SMART" id="SM00355">
    <property type="entry name" value="ZnF_C2H2"/>
    <property type="match status" value="2"/>
</dbReference>
<sequence>MNSLDATNHRDISLSVCPKAIQALMVTVPGTSKPMCKICGFTSKLKTTIKRHVIAKHTDIRYPCQLCPKRMSREGTRVIHYKQVHGVILSIPQIRKMMKEENISNSCPTN</sequence>
<evidence type="ECO:0000313" key="3">
    <source>
        <dbReference type="Proteomes" id="UP000318571"/>
    </source>
</evidence>
<feature type="domain" description="C2H2-type" evidence="1">
    <location>
        <begin position="64"/>
        <end position="85"/>
    </location>
</feature>
<keyword evidence="3" id="KW-1185">Reference proteome</keyword>
<accession>A0A553N740</accession>
<proteinExistence type="predicted"/>